<accession>A0A5M6DLD7</accession>
<protein>
    <submittedName>
        <fullName evidence="2">Uncharacterized protein</fullName>
    </submittedName>
</protein>
<evidence type="ECO:0000313" key="3">
    <source>
        <dbReference type="Proteomes" id="UP000323426"/>
    </source>
</evidence>
<organism evidence="2 3">
    <name type="scientific">Adhaeribacter rhizoryzae</name>
    <dbReference type="NCBI Taxonomy" id="2607907"/>
    <lineage>
        <taxon>Bacteria</taxon>
        <taxon>Pseudomonadati</taxon>
        <taxon>Bacteroidota</taxon>
        <taxon>Cytophagia</taxon>
        <taxon>Cytophagales</taxon>
        <taxon>Hymenobacteraceae</taxon>
        <taxon>Adhaeribacter</taxon>
    </lineage>
</organism>
<comment type="caution">
    <text evidence="2">The sequence shown here is derived from an EMBL/GenBank/DDBJ whole genome shotgun (WGS) entry which is preliminary data.</text>
</comment>
<feature type="compositionally biased region" description="Basic and acidic residues" evidence="1">
    <location>
        <begin position="507"/>
        <end position="526"/>
    </location>
</feature>
<evidence type="ECO:0000256" key="1">
    <source>
        <dbReference type="SAM" id="MobiDB-lite"/>
    </source>
</evidence>
<reference evidence="2 3" key="1">
    <citation type="submission" date="2019-09" db="EMBL/GenBank/DDBJ databases">
        <title>Genome sequence and assembly of Adhaeribacter sp.</title>
        <authorList>
            <person name="Chhetri G."/>
        </authorList>
    </citation>
    <scope>NUCLEOTIDE SEQUENCE [LARGE SCALE GENOMIC DNA]</scope>
    <source>
        <strain evidence="2 3">DK36</strain>
    </source>
</reference>
<evidence type="ECO:0000313" key="2">
    <source>
        <dbReference type="EMBL" id="KAA5548351.1"/>
    </source>
</evidence>
<dbReference type="AlphaFoldDB" id="A0A5M6DLD7"/>
<gene>
    <name evidence="2" type="ORF">F0145_06395</name>
</gene>
<dbReference type="RefSeq" id="WP_150087483.1">
    <property type="nucleotide sequence ID" value="NZ_VWSF01000003.1"/>
</dbReference>
<name>A0A5M6DLD7_9BACT</name>
<sequence length="568" mass="64735">MRNHFLTPVLRQQFTLFYRFGYTFVPDALLIPFEGAIQQSQKDELLKLLSQITPFEYDEEYVILHLQQEGELKPGNTKFEIQQLTTVYPLSKHAKLSISQKIDDRIVLGEPLFESSLAIAEEFIIKQECLKGIEALWEIYLDEATDKDQVLALIGPEKIFHGLDLRSKGKKASELEDEEYWAYLLTYERYDYFPKERIGYFFDAGQLFAYSKEIAFEGSKLHNLLTQLFSLNQKLNFEKIVEKIENDPLAAGYKSKSQFGELKLYVLAPLFLFLKEEIRNAESFTAIKGSPAFSYAKTTFPLEFKAAIILLGAFFKFKTFYDEYYNILNLDIYQAQPQLPAVKAFFKAPEIDTKRLNGNEKEESLINKDLTEGKEIDEATPTASVPQQMEHQVISINTATEIGQTTQQFTEHTISADDVRMQEQTLTPELEILKEDRTVKKALLKERGKSVSPKTKKESRVGKIKTIEQLDLTFAGSARELNQSDVQSGVPIIVTEASESIQQETLLGKEQKVKPASKTDKKKSEKQPSINSAKKGQMSKATDKNDSILGETLELVTVPEPRSNSQNE</sequence>
<dbReference type="EMBL" id="VWSF01000003">
    <property type="protein sequence ID" value="KAA5548351.1"/>
    <property type="molecule type" value="Genomic_DNA"/>
</dbReference>
<proteinExistence type="predicted"/>
<feature type="region of interest" description="Disordered" evidence="1">
    <location>
        <begin position="505"/>
        <end position="568"/>
    </location>
</feature>
<keyword evidence="3" id="KW-1185">Reference proteome</keyword>
<dbReference type="Proteomes" id="UP000323426">
    <property type="component" value="Unassembled WGS sequence"/>
</dbReference>